<dbReference type="WBParaSite" id="ACOC_0000371401-mRNA-1">
    <property type="protein sequence ID" value="ACOC_0000371401-mRNA-1"/>
    <property type="gene ID" value="ACOC_0000371401"/>
</dbReference>
<evidence type="ECO:0000313" key="2">
    <source>
        <dbReference type="EMBL" id="VDM55300.1"/>
    </source>
</evidence>
<keyword evidence="3" id="KW-1185">Reference proteome</keyword>
<evidence type="ECO:0000313" key="4">
    <source>
        <dbReference type="WBParaSite" id="ACOC_0000371401-mRNA-1"/>
    </source>
</evidence>
<accession>A0A0R3PH87</accession>
<dbReference type="AlphaFoldDB" id="A0A0R3PH87"/>
<gene>
    <name evidence="2" type="ORF">ACOC_LOCUS3715</name>
</gene>
<name>A0A0R3PH87_ANGCS</name>
<evidence type="ECO:0000313" key="3">
    <source>
        <dbReference type="Proteomes" id="UP000267027"/>
    </source>
</evidence>
<protein>
    <submittedName>
        <fullName evidence="4">Helitron_like_N domain-containing protein</fullName>
    </submittedName>
</protein>
<reference evidence="2 3" key="2">
    <citation type="submission" date="2018-11" db="EMBL/GenBank/DDBJ databases">
        <authorList>
            <consortium name="Pathogen Informatics"/>
        </authorList>
    </citation>
    <scope>NUCLEOTIDE SEQUENCE [LARGE SCALE GENOMIC DNA]</scope>
    <source>
        <strain evidence="2 3">Costa Rica</strain>
    </source>
</reference>
<dbReference type="Proteomes" id="UP000267027">
    <property type="component" value="Unassembled WGS sequence"/>
</dbReference>
<evidence type="ECO:0000256" key="1">
    <source>
        <dbReference type="SAM" id="MobiDB-lite"/>
    </source>
</evidence>
<dbReference type="EMBL" id="UYYA01001326">
    <property type="protein sequence ID" value="VDM55300.1"/>
    <property type="molecule type" value="Genomic_DNA"/>
</dbReference>
<sequence>MSNQLTGPREHVEGNEAHWSYNEHVGPSRSTEFAGNLDFREYVVADGNDWLHPLSDVVYEDVCQFQDLQDIKNVCSWIFRFFSNVIVLMQKCSLQQLDHTEESDFLPDGEAYLEPQRIFFKSLQVVADEAVVDVIPENTVRPQQCFSSFHRDSPQQCVRSNSDHVRQTGRSRQVETVPGTNAVHYIVQNTSLTFETESSHHVQYEVGPSTPFRRPLDQCEGALPPHHVPILRSSSKSQPRRPLLWELDDDSLAYPVQEYDDDCKYDGIEQEDYDNFTEAPDGNTGDLFADEWQEQSNLRPLRTIQRSYFPPNLSPAQKMVYLLANYEKAYARYLPFANMALLESDTRYRPVKPVASDLYRFHSRGAHIHGFFRTVIDSRDRPHLDQTRYIQDIQFGKVFPLNPDYDQWDDSMRSEFRQLSNRLMQIFERKCFYANAGNGHGRAPVVRRGPKPTQKPPPDYAEQQKIQYEGVPRGFRPVRSSVVNQTKLFTTHSASHSSFTPLQCQGPVLQASTDSQSFLRRKPDDFWRTLGHRKSAASETIRAPATDVMRSLDVLMENSPNNTTSRHGAPTSYYPQSASIRRAVTRTVGTNLIDDQGSASSEQTLDCFPVEGTPISASSTEVADRNQVAVRQMKKCSWSLMSKSQSEYSDQYNYTRNVQESVGSSVTTTQKPLKKFSLVRDEHGRLRRLKRSQDGTFLTRGQPY</sequence>
<proteinExistence type="predicted"/>
<reference evidence="4" key="1">
    <citation type="submission" date="2017-02" db="UniProtKB">
        <authorList>
            <consortium name="WormBaseParasite"/>
        </authorList>
    </citation>
    <scope>IDENTIFICATION</scope>
</reference>
<dbReference type="OrthoDB" id="5808756at2759"/>
<organism evidence="4">
    <name type="scientific">Angiostrongylus costaricensis</name>
    <name type="common">Nematode worm</name>
    <dbReference type="NCBI Taxonomy" id="334426"/>
    <lineage>
        <taxon>Eukaryota</taxon>
        <taxon>Metazoa</taxon>
        <taxon>Ecdysozoa</taxon>
        <taxon>Nematoda</taxon>
        <taxon>Chromadorea</taxon>
        <taxon>Rhabditida</taxon>
        <taxon>Rhabditina</taxon>
        <taxon>Rhabditomorpha</taxon>
        <taxon>Strongyloidea</taxon>
        <taxon>Metastrongylidae</taxon>
        <taxon>Angiostrongylus</taxon>
    </lineage>
</organism>
<feature type="region of interest" description="Disordered" evidence="1">
    <location>
        <begin position="439"/>
        <end position="461"/>
    </location>
</feature>